<organism evidence="1 2">
    <name type="scientific">Candidatus Methanoperedens nitratireducens</name>
    <dbReference type="NCBI Taxonomy" id="1392998"/>
    <lineage>
        <taxon>Archaea</taxon>
        <taxon>Methanobacteriati</taxon>
        <taxon>Methanobacteriota</taxon>
        <taxon>Stenosarchaea group</taxon>
        <taxon>Methanomicrobia</taxon>
        <taxon>Methanosarcinales</taxon>
        <taxon>ANME-2 cluster</taxon>
        <taxon>Candidatus Methanoperedentaceae</taxon>
        <taxon>Candidatus Methanoperedens</taxon>
    </lineage>
</organism>
<accession>A0A284VU84</accession>
<dbReference type="EMBL" id="FZMP01000243">
    <property type="protein sequence ID" value="SNQ62855.1"/>
    <property type="molecule type" value="Genomic_DNA"/>
</dbReference>
<gene>
    <name evidence="1" type="ORF">MNV_920022</name>
</gene>
<proteinExistence type="predicted"/>
<keyword evidence="2" id="KW-1185">Reference proteome</keyword>
<evidence type="ECO:0000313" key="2">
    <source>
        <dbReference type="Proteomes" id="UP000218615"/>
    </source>
</evidence>
<sequence length="66" mass="7426">MLIGPCGRTAAPIYDRTDNPNAVHAITPDTRVTVADYGKSQWMKFRVSVRLQPNILLLCFYKSLSN</sequence>
<evidence type="ECO:0000313" key="1">
    <source>
        <dbReference type="EMBL" id="SNQ62855.1"/>
    </source>
</evidence>
<name>A0A284VU84_9EURY</name>
<dbReference type="Proteomes" id="UP000218615">
    <property type="component" value="Unassembled WGS sequence"/>
</dbReference>
<dbReference type="AlphaFoldDB" id="A0A284VU84"/>
<protein>
    <submittedName>
        <fullName evidence="1">Uncharacterized protein</fullName>
    </submittedName>
</protein>
<reference evidence="2" key="1">
    <citation type="submission" date="2017-06" db="EMBL/GenBank/DDBJ databases">
        <authorList>
            <person name="Cremers G."/>
        </authorList>
    </citation>
    <scope>NUCLEOTIDE SEQUENCE [LARGE SCALE GENOMIC DNA]</scope>
</reference>